<evidence type="ECO:0000259" key="4">
    <source>
        <dbReference type="Pfam" id="PF05922"/>
    </source>
</evidence>
<dbReference type="Gene3D" id="3.40.50.200">
    <property type="entry name" value="Peptidase S8/S53 domain"/>
    <property type="match status" value="1"/>
</dbReference>
<feature type="compositionally biased region" description="Basic and acidic residues" evidence="3">
    <location>
        <begin position="191"/>
        <end position="211"/>
    </location>
</feature>
<protein>
    <recommendedName>
        <fullName evidence="4">Inhibitor I9 domain-containing protein</fullName>
    </recommendedName>
</protein>
<dbReference type="GO" id="GO:0004252">
    <property type="term" value="F:serine-type endopeptidase activity"/>
    <property type="evidence" value="ECO:0007669"/>
    <property type="project" value="InterPro"/>
</dbReference>
<dbReference type="InterPro" id="IPR037045">
    <property type="entry name" value="S8pro/Inhibitor_I9_sf"/>
</dbReference>
<dbReference type="PANTHER" id="PTHR10795">
    <property type="entry name" value="PROPROTEIN CONVERTASE SUBTILISIN/KEXIN"/>
    <property type="match status" value="1"/>
</dbReference>
<feature type="compositionally biased region" description="Basic and acidic residues" evidence="3">
    <location>
        <begin position="224"/>
        <end position="237"/>
    </location>
</feature>
<sequence>MLSSVSDTSKAAFVSTTPSKHLYTYTHSVNGFSAVLTLSELEALKNSSGFISFTRDLPLKVHTTHTSHFLGLSSVSGAWTAPNDGEDVIIGIVDTGIWPESESFSDEGMTRVPPRWKGRCESGTKFNSSLCNKKLIGARYFNKEEKSEKSLMRPEKVCLAFAEVEEDPETGSIGLLKEVKSDIGLCLAPSKAEEEAGSRGSPERKLDRVGSEAEEDLDAGYRSWRRDRSEVKPKIPQ</sequence>
<comment type="caution">
    <text evidence="5">The sequence shown here is derived from an EMBL/GenBank/DDBJ whole genome shotgun (WGS) entry which is preliminary data.</text>
</comment>
<evidence type="ECO:0000313" key="5">
    <source>
        <dbReference type="EMBL" id="OMO56651.1"/>
    </source>
</evidence>
<name>A0A1R3GF17_COCAP</name>
<dbReference type="EMBL" id="AWWV01014471">
    <property type="protein sequence ID" value="OMO56651.1"/>
    <property type="molecule type" value="Genomic_DNA"/>
</dbReference>
<evidence type="ECO:0000256" key="1">
    <source>
        <dbReference type="ARBA" id="ARBA00011073"/>
    </source>
</evidence>
<feature type="region of interest" description="Disordered" evidence="3">
    <location>
        <begin position="190"/>
        <end position="237"/>
    </location>
</feature>
<feature type="domain" description="Inhibitor I9" evidence="4">
    <location>
        <begin position="11"/>
        <end position="62"/>
    </location>
</feature>
<gene>
    <name evidence="5" type="ORF">CCACVL1_26389</name>
</gene>
<dbReference type="InterPro" id="IPR010259">
    <property type="entry name" value="S8pro/Inhibitor_I9"/>
</dbReference>
<evidence type="ECO:0000313" key="6">
    <source>
        <dbReference type="Proteomes" id="UP000188268"/>
    </source>
</evidence>
<comment type="similarity">
    <text evidence="1">Belongs to the peptidase S8 family.</text>
</comment>
<proteinExistence type="inferred from homology"/>
<accession>A0A1R3GF17</accession>
<dbReference type="SUPFAM" id="SSF52743">
    <property type="entry name" value="Subtilisin-like"/>
    <property type="match status" value="1"/>
</dbReference>
<evidence type="ECO:0000256" key="3">
    <source>
        <dbReference type="SAM" id="MobiDB-lite"/>
    </source>
</evidence>
<keyword evidence="2" id="KW-0732">Signal</keyword>
<keyword evidence="6" id="KW-1185">Reference proteome</keyword>
<dbReference type="Pfam" id="PF05922">
    <property type="entry name" value="Inhibitor_I9"/>
    <property type="match status" value="1"/>
</dbReference>
<evidence type="ECO:0000256" key="2">
    <source>
        <dbReference type="ARBA" id="ARBA00022729"/>
    </source>
</evidence>
<dbReference type="Gramene" id="OMO56651">
    <property type="protein sequence ID" value="OMO56651"/>
    <property type="gene ID" value="CCACVL1_26389"/>
</dbReference>
<dbReference type="AlphaFoldDB" id="A0A1R3GF17"/>
<organism evidence="5 6">
    <name type="scientific">Corchorus capsularis</name>
    <name type="common">Jute</name>
    <dbReference type="NCBI Taxonomy" id="210143"/>
    <lineage>
        <taxon>Eukaryota</taxon>
        <taxon>Viridiplantae</taxon>
        <taxon>Streptophyta</taxon>
        <taxon>Embryophyta</taxon>
        <taxon>Tracheophyta</taxon>
        <taxon>Spermatophyta</taxon>
        <taxon>Magnoliopsida</taxon>
        <taxon>eudicotyledons</taxon>
        <taxon>Gunneridae</taxon>
        <taxon>Pentapetalae</taxon>
        <taxon>rosids</taxon>
        <taxon>malvids</taxon>
        <taxon>Malvales</taxon>
        <taxon>Malvaceae</taxon>
        <taxon>Grewioideae</taxon>
        <taxon>Apeibeae</taxon>
        <taxon>Corchorus</taxon>
    </lineage>
</organism>
<dbReference type="Proteomes" id="UP000188268">
    <property type="component" value="Unassembled WGS sequence"/>
</dbReference>
<dbReference type="STRING" id="210143.A0A1R3GF17"/>
<dbReference type="GO" id="GO:0006508">
    <property type="term" value="P:proteolysis"/>
    <property type="evidence" value="ECO:0007669"/>
    <property type="project" value="InterPro"/>
</dbReference>
<dbReference type="Gene3D" id="3.30.70.80">
    <property type="entry name" value="Peptidase S8 propeptide/proteinase inhibitor I9"/>
    <property type="match status" value="1"/>
</dbReference>
<dbReference type="InterPro" id="IPR036852">
    <property type="entry name" value="Peptidase_S8/S53_dom_sf"/>
</dbReference>
<dbReference type="OrthoDB" id="1001432at2759"/>
<reference evidence="5 6" key="1">
    <citation type="submission" date="2013-09" db="EMBL/GenBank/DDBJ databases">
        <title>Corchorus capsularis genome sequencing.</title>
        <authorList>
            <person name="Alam M."/>
            <person name="Haque M.S."/>
            <person name="Islam M.S."/>
            <person name="Emdad E.M."/>
            <person name="Islam M.M."/>
            <person name="Ahmed B."/>
            <person name="Halim A."/>
            <person name="Hossen Q.M.M."/>
            <person name="Hossain M.Z."/>
            <person name="Ahmed R."/>
            <person name="Khan M.M."/>
            <person name="Islam R."/>
            <person name="Rashid M.M."/>
            <person name="Khan S.A."/>
            <person name="Rahman M.S."/>
            <person name="Alam M."/>
        </authorList>
    </citation>
    <scope>NUCLEOTIDE SEQUENCE [LARGE SCALE GENOMIC DNA]</scope>
    <source>
        <strain evidence="6">cv. CVL-1</strain>
        <tissue evidence="5">Whole seedling</tissue>
    </source>
</reference>
<dbReference type="InterPro" id="IPR045051">
    <property type="entry name" value="SBT"/>
</dbReference>